<dbReference type="InterPro" id="IPR054471">
    <property type="entry name" value="GPIID_WHD"/>
</dbReference>
<name>A0AAD7A8E5_9AGAR</name>
<gene>
    <name evidence="2" type="ORF">DFH08DRAFT_669216</name>
</gene>
<protein>
    <recommendedName>
        <fullName evidence="1">GPI inositol-deacylase winged helix domain-containing protein</fullName>
    </recommendedName>
</protein>
<dbReference type="AlphaFoldDB" id="A0AAD7A8E5"/>
<dbReference type="PANTHER" id="PTHR10039:SF15">
    <property type="entry name" value="NACHT DOMAIN-CONTAINING PROTEIN"/>
    <property type="match status" value="1"/>
</dbReference>
<dbReference type="Pfam" id="PF22939">
    <property type="entry name" value="WHD_GPIID"/>
    <property type="match status" value="1"/>
</dbReference>
<evidence type="ECO:0000313" key="2">
    <source>
        <dbReference type="EMBL" id="KAJ7351373.1"/>
    </source>
</evidence>
<keyword evidence="3" id="KW-1185">Reference proteome</keyword>
<dbReference type="PANTHER" id="PTHR10039">
    <property type="entry name" value="AMELOGENIN"/>
    <property type="match status" value="1"/>
</dbReference>
<feature type="non-terminal residue" evidence="2">
    <location>
        <position position="1"/>
    </location>
</feature>
<organism evidence="2 3">
    <name type="scientific">Mycena albidolilacea</name>
    <dbReference type="NCBI Taxonomy" id="1033008"/>
    <lineage>
        <taxon>Eukaryota</taxon>
        <taxon>Fungi</taxon>
        <taxon>Dikarya</taxon>
        <taxon>Basidiomycota</taxon>
        <taxon>Agaricomycotina</taxon>
        <taxon>Agaricomycetes</taxon>
        <taxon>Agaricomycetidae</taxon>
        <taxon>Agaricales</taxon>
        <taxon>Marasmiineae</taxon>
        <taxon>Mycenaceae</taxon>
        <taxon>Mycena</taxon>
    </lineage>
</organism>
<proteinExistence type="predicted"/>
<accession>A0AAD7A8E5</accession>
<feature type="non-terminal residue" evidence="2">
    <location>
        <position position="135"/>
    </location>
</feature>
<evidence type="ECO:0000259" key="1">
    <source>
        <dbReference type="Pfam" id="PF22939"/>
    </source>
</evidence>
<feature type="domain" description="GPI inositol-deacylase winged helix" evidence="1">
    <location>
        <begin position="29"/>
        <end position="106"/>
    </location>
</feature>
<sequence>KAVRKALTGLPKNLYEGYDVAMQRIEAQNEEDREIAHSTLIWVANAKRPLSVEELRVALAVEPETQQLDKENLLKIEIILGVCAGLVIVDKESSVVRLVHYTTQEYWDRIQAQQFPNAQTQITYTLLTFLNFDGF</sequence>
<comment type="caution">
    <text evidence="2">The sequence shown here is derived from an EMBL/GenBank/DDBJ whole genome shotgun (WGS) entry which is preliminary data.</text>
</comment>
<reference evidence="2" key="1">
    <citation type="submission" date="2023-03" db="EMBL/GenBank/DDBJ databases">
        <title>Massive genome expansion in bonnet fungi (Mycena s.s.) driven by repeated elements and novel gene families across ecological guilds.</title>
        <authorList>
            <consortium name="Lawrence Berkeley National Laboratory"/>
            <person name="Harder C.B."/>
            <person name="Miyauchi S."/>
            <person name="Viragh M."/>
            <person name="Kuo A."/>
            <person name="Thoen E."/>
            <person name="Andreopoulos B."/>
            <person name="Lu D."/>
            <person name="Skrede I."/>
            <person name="Drula E."/>
            <person name="Henrissat B."/>
            <person name="Morin E."/>
            <person name="Kohler A."/>
            <person name="Barry K."/>
            <person name="LaButti K."/>
            <person name="Morin E."/>
            <person name="Salamov A."/>
            <person name="Lipzen A."/>
            <person name="Mereny Z."/>
            <person name="Hegedus B."/>
            <person name="Baldrian P."/>
            <person name="Stursova M."/>
            <person name="Weitz H."/>
            <person name="Taylor A."/>
            <person name="Grigoriev I.V."/>
            <person name="Nagy L.G."/>
            <person name="Martin F."/>
            <person name="Kauserud H."/>
        </authorList>
    </citation>
    <scope>NUCLEOTIDE SEQUENCE</scope>
    <source>
        <strain evidence="2">CBHHK002</strain>
    </source>
</reference>
<dbReference type="EMBL" id="JARIHO010000013">
    <property type="protein sequence ID" value="KAJ7351373.1"/>
    <property type="molecule type" value="Genomic_DNA"/>
</dbReference>
<dbReference type="Proteomes" id="UP001218218">
    <property type="component" value="Unassembled WGS sequence"/>
</dbReference>
<evidence type="ECO:0000313" key="3">
    <source>
        <dbReference type="Proteomes" id="UP001218218"/>
    </source>
</evidence>